<evidence type="ECO:0000313" key="2">
    <source>
        <dbReference type="EMBL" id="TNN59915.1"/>
    </source>
</evidence>
<proteinExistence type="predicted"/>
<reference evidence="2 3" key="1">
    <citation type="submission" date="2019-03" db="EMBL/GenBank/DDBJ databases">
        <title>First draft genome of Liparis tanakae, snailfish: a comprehensive survey of snailfish specific genes.</title>
        <authorList>
            <person name="Kim W."/>
            <person name="Song I."/>
            <person name="Jeong J.-H."/>
            <person name="Kim D."/>
            <person name="Kim S."/>
            <person name="Ryu S."/>
            <person name="Song J.Y."/>
            <person name="Lee S.K."/>
        </authorList>
    </citation>
    <scope>NUCLEOTIDE SEQUENCE [LARGE SCALE GENOMIC DNA]</scope>
    <source>
        <tissue evidence="2">Muscle</tissue>
    </source>
</reference>
<name>A0A4Z2H3P0_9TELE</name>
<feature type="region of interest" description="Disordered" evidence="1">
    <location>
        <begin position="39"/>
        <end position="64"/>
    </location>
</feature>
<feature type="region of interest" description="Disordered" evidence="1">
    <location>
        <begin position="1"/>
        <end position="21"/>
    </location>
</feature>
<feature type="compositionally biased region" description="Basic residues" evidence="1">
    <location>
        <begin position="47"/>
        <end position="57"/>
    </location>
</feature>
<feature type="region of interest" description="Disordered" evidence="1">
    <location>
        <begin position="89"/>
        <end position="109"/>
    </location>
</feature>
<organism evidence="2 3">
    <name type="scientific">Liparis tanakae</name>
    <name type="common">Tanaka's snailfish</name>
    <dbReference type="NCBI Taxonomy" id="230148"/>
    <lineage>
        <taxon>Eukaryota</taxon>
        <taxon>Metazoa</taxon>
        <taxon>Chordata</taxon>
        <taxon>Craniata</taxon>
        <taxon>Vertebrata</taxon>
        <taxon>Euteleostomi</taxon>
        <taxon>Actinopterygii</taxon>
        <taxon>Neopterygii</taxon>
        <taxon>Teleostei</taxon>
        <taxon>Neoteleostei</taxon>
        <taxon>Acanthomorphata</taxon>
        <taxon>Eupercaria</taxon>
        <taxon>Perciformes</taxon>
        <taxon>Cottioidei</taxon>
        <taxon>Cottales</taxon>
        <taxon>Liparidae</taxon>
        <taxon>Liparis</taxon>
    </lineage>
</organism>
<dbReference type="EMBL" id="SRLO01000345">
    <property type="protein sequence ID" value="TNN59915.1"/>
    <property type="molecule type" value="Genomic_DNA"/>
</dbReference>
<gene>
    <name evidence="2" type="ORF">EYF80_029881</name>
</gene>
<evidence type="ECO:0000313" key="3">
    <source>
        <dbReference type="Proteomes" id="UP000314294"/>
    </source>
</evidence>
<accession>A0A4Z2H3P0</accession>
<comment type="caution">
    <text evidence="2">The sequence shown here is derived from an EMBL/GenBank/DDBJ whole genome shotgun (WGS) entry which is preliminary data.</text>
</comment>
<protein>
    <submittedName>
        <fullName evidence="2">Uncharacterized protein</fullName>
    </submittedName>
</protein>
<keyword evidence="3" id="KW-1185">Reference proteome</keyword>
<feature type="region of interest" description="Disordered" evidence="1">
    <location>
        <begin position="145"/>
        <end position="166"/>
    </location>
</feature>
<feature type="compositionally biased region" description="Low complexity" evidence="1">
    <location>
        <begin position="96"/>
        <end position="109"/>
    </location>
</feature>
<sequence>MQGSDLEPVGGDSPMMHPFDVLSPRPPNILCPTCHLGLGGRQGRERQTKRHRKKARRGGGVGLCQYQPTDALVSSSVAFNAEQVTPHKSDDMMHALSPSSRLPLSSLMSPDSHTDFPALREDRDVRPKKLPDAITISAFGNGPRFISRSSRYPMTDEACPHCQHPG</sequence>
<dbReference type="AlphaFoldDB" id="A0A4Z2H3P0"/>
<evidence type="ECO:0000256" key="1">
    <source>
        <dbReference type="SAM" id="MobiDB-lite"/>
    </source>
</evidence>
<dbReference type="Proteomes" id="UP000314294">
    <property type="component" value="Unassembled WGS sequence"/>
</dbReference>